<evidence type="ECO:0008006" key="4">
    <source>
        <dbReference type="Google" id="ProtNLM"/>
    </source>
</evidence>
<dbReference type="EMBL" id="BAABAQ010000012">
    <property type="protein sequence ID" value="GAA4202993.1"/>
    <property type="molecule type" value="Genomic_DNA"/>
</dbReference>
<feature type="transmembrane region" description="Helical" evidence="1">
    <location>
        <begin position="123"/>
        <end position="144"/>
    </location>
</feature>
<keyword evidence="3" id="KW-1185">Reference proteome</keyword>
<sequence length="419" mass="42821">MTGTGTTGRGVSARNLFTVAPKVMASLVGARMGYRGTIVLANIALAGAWGSTGYAGYAAAMGGAAFLLPISSLGIEKCALKLIPRARHTVNRLIGIFVALAAALLLASLAVLAVLLLGRDDALLPGLAGLWAICAGGNQVLVGLSRAVDRPGRDVANHLVLAVVLAGLTVAGMTGTPPATFLALYVLTLIVLNVALLAGLRPDFTGLRRRTLVRASVGTSALMAVADVVGGVSVSLLFLALSVTGAQDESGGLYLAVVASSVLLNAFAYLLRILQPQVSRELHQRDLTSMLGTLARWLRLLVLAGVPYLAVTLGASLLLLRDLGGPGVLVLYAACVPILFAMGSVNYLMENATPEALRTTAYGAAVSLVAMGALAFAIVPWAGALGAVTVLGCGELVHAAVVLRRLTPGRSQPQPTPGV</sequence>
<reference evidence="3" key="1">
    <citation type="journal article" date="2019" name="Int. J. Syst. Evol. Microbiol.">
        <title>The Global Catalogue of Microorganisms (GCM) 10K type strain sequencing project: providing services to taxonomists for standard genome sequencing and annotation.</title>
        <authorList>
            <consortium name="The Broad Institute Genomics Platform"/>
            <consortium name="The Broad Institute Genome Sequencing Center for Infectious Disease"/>
            <person name="Wu L."/>
            <person name="Ma J."/>
        </authorList>
    </citation>
    <scope>NUCLEOTIDE SEQUENCE [LARGE SCALE GENOMIC DNA]</scope>
    <source>
        <strain evidence="3">JCM 17388</strain>
    </source>
</reference>
<evidence type="ECO:0000256" key="1">
    <source>
        <dbReference type="SAM" id="Phobius"/>
    </source>
</evidence>
<name>A0ABP8BBZ3_9ACTN</name>
<feature type="transmembrane region" description="Helical" evidence="1">
    <location>
        <begin position="96"/>
        <end position="117"/>
    </location>
</feature>
<keyword evidence="1" id="KW-0472">Membrane</keyword>
<feature type="transmembrane region" description="Helical" evidence="1">
    <location>
        <begin position="181"/>
        <end position="200"/>
    </location>
</feature>
<feature type="transmembrane region" description="Helical" evidence="1">
    <location>
        <begin position="32"/>
        <end position="49"/>
    </location>
</feature>
<feature type="transmembrane region" description="Helical" evidence="1">
    <location>
        <begin position="329"/>
        <end position="349"/>
    </location>
</feature>
<protein>
    <recommendedName>
        <fullName evidence="4">Polysaccharide biosynthesis protein</fullName>
    </recommendedName>
</protein>
<evidence type="ECO:0000313" key="2">
    <source>
        <dbReference type="EMBL" id="GAA4202993.1"/>
    </source>
</evidence>
<feature type="transmembrane region" description="Helical" evidence="1">
    <location>
        <begin position="156"/>
        <end position="175"/>
    </location>
</feature>
<proteinExistence type="predicted"/>
<feature type="transmembrane region" description="Helical" evidence="1">
    <location>
        <begin position="221"/>
        <end position="241"/>
    </location>
</feature>
<feature type="transmembrane region" description="Helical" evidence="1">
    <location>
        <begin position="294"/>
        <end position="317"/>
    </location>
</feature>
<keyword evidence="1" id="KW-1133">Transmembrane helix</keyword>
<feature type="transmembrane region" description="Helical" evidence="1">
    <location>
        <begin position="361"/>
        <end position="379"/>
    </location>
</feature>
<dbReference type="RefSeq" id="WP_344921464.1">
    <property type="nucleotide sequence ID" value="NZ_BAABAQ010000012.1"/>
</dbReference>
<feature type="transmembrane region" description="Helical" evidence="1">
    <location>
        <begin position="253"/>
        <end position="274"/>
    </location>
</feature>
<dbReference type="Proteomes" id="UP001501251">
    <property type="component" value="Unassembled WGS sequence"/>
</dbReference>
<accession>A0ABP8BBZ3</accession>
<comment type="caution">
    <text evidence="2">The sequence shown here is derived from an EMBL/GenBank/DDBJ whole genome shotgun (WGS) entry which is preliminary data.</text>
</comment>
<evidence type="ECO:0000313" key="3">
    <source>
        <dbReference type="Proteomes" id="UP001501251"/>
    </source>
</evidence>
<feature type="transmembrane region" description="Helical" evidence="1">
    <location>
        <begin position="55"/>
        <end position="75"/>
    </location>
</feature>
<organism evidence="2 3">
    <name type="scientific">Streptosporangium oxazolinicum</name>
    <dbReference type="NCBI Taxonomy" id="909287"/>
    <lineage>
        <taxon>Bacteria</taxon>
        <taxon>Bacillati</taxon>
        <taxon>Actinomycetota</taxon>
        <taxon>Actinomycetes</taxon>
        <taxon>Streptosporangiales</taxon>
        <taxon>Streptosporangiaceae</taxon>
        <taxon>Streptosporangium</taxon>
    </lineage>
</organism>
<keyword evidence="1" id="KW-0812">Transmembrane</keyword>
<gene>
    <name evidence="2" type="ORF">GCM10022252_59940</name>
</gene>